<dbReference type="InterPro" id="IPR001001">
    <property type="entry name" value="DNA_polIII_beta"/>
</dbReference>
<sequence length="405" mass="43923">MKLIVERTHLLAALKAVGHLADRKAAILAVQNIRLRTQGDTLFVAATNLDAYAEAEIPAEVERQGCVAFAADVLQRMVQNFAEGAQVRVDVGETTATIRAGRSRYQPPVLQGDDFPAIFETRGEPARFTLMPEEVLRLFSLIKPAAAKGMKDRPYLEGVYLHASDDEAMLWGVAGSGYVLLAADIPLPEGAAGLPKRIDPTEDDPRQQARGVMVPLESVDHLLRMGGSGIEIETDANVLCARTPPGGAVKVSYATRLIENRYPPYERVVPPLHGPRITVEAGAFVAAVRRLADMAGDDDRAVAIEWGEEGDLSLWLDDHAAGTYGEETLEIGEREGVARVGIKSGFIMKAVEAVGRGRLEIWCAGEKAATRFRNLDDPELIAVASPRVLTRRPHHGPVFETEDAA</sequence>
<dbReference type="EMBL" id="CP048630">
    <property type="protein sequence ID" value="QIB32664.1"/>
    <property type="molecule type" value="Genomic_DNA"/>
</dbReference>
<evidence type="ECO:0000313" key="13">
    <source>
        <dbReference type="EMBL" id="QIB32664.1"/>
    </source>
</evidence>
<dbReference type="Gene3D" id="3.10.150.10">
    <property type="entry name" value="DNA Polymerase III, subunit A, domain 2"/>
    <property type="match status" value="1"/>
</dbReference>
<evidence type="ECO:0000259" key="12">
    <source>
        <dbReference type="Pfam" id="PF00712"/>
    </source>
</evidence>
<evidence type="ECO:0000256" key="7">
    <source>
        <dbReference type="ARBA" id="ARBA00022705"/>
    </source>
</evidence>
<protein>
    <recommendedName>
        <fullName evidence="3">Beta sliding clamp</fullName>
    </recommendedName>
    <alternativeName>
        <fullName evidence="11">Beta-clamp processivity factor</fullName>
    </alternativeName>
    <alternativeName>
        <fullName evidence="10">DNA polymerase III beta sliding clamp subunit</fullName>
    </alternativeName>
</protein>
<organism evidence="13 14">
    <name type="scientific">Ancylobacter pratisalsi</name>
    <dbReference type="NCBI Taxonomy" id="1745854"/>
    <lineage>
        <taxon>Bacteria</taxon>
        <taxon>Pseudomonadati</taxon>
        <taxon>Pseudomonadota</taxon>
        <taxon>Alphaproteobacteria</taxon>
        <taxon>Hyphomicrobiales</taxon>
        <taxon>Xanthobacteraceae</taxon>
        <taxon>Ancylobacter</taxon>
    </lineage>
</organism>
<dbReference type="Pfam" id="PF00712">
    <property type="entry name" value="DNA_pol3_beta"/>
    <property type="match status" value="1"/>
</dbReference>
<accession>A0A6P1YLM8</accession>
<feature type="domain" description="DNA polymerase III beta sliding clamp N-terminal" evidence="12">
    <location>
        <begin position="1"/>
        <end position="118"/>
    </location>
</feature>
<dbReference type="CDD" id="cd00140">
    <property type="entry name" value="beta_clamp"/>
    <property type="match status" value="1"/>
</dbReference>
<evidence type="ECO:0000256" key="2">
    <source>
        <dbReference type="ARBA" id="ARBA00010752"/>
    </source>
</evidence>
<evidence type="ECO:0000256" key="1">
    <source>
        <dbReference type="ARBA" id="ARBA00004496"/>
    </source>
</evidence>
<evidence type="ECO:0000313" key="14">
    <source>
        <dbReference type="Proteomes" id="UP000464751"/>
    </source>
</evidence>
<proteinExistence type="inferred from homology"/>
<dbReference type="GO" id="GO:0008408">
    <property type="term" value="F:3'-5' exonuclease activity"/>
    <property type="evidence" value="ECO:0007669"/>
    <property type="project" value="InterPro"/>
</dbReference>
<evidence type="ECO:0000256" key="11">
    <source>
        <dbReference type="ARBA" id="ARBA00033276"/>
    </source>
</evidence>
<evidence type="ECO:0000256" key="9">
    <source>
        <dbReference type="ARBA" id="ARBA00023125"/>
    </source>
</evidence>
<keyword evidence="8" id="KW-0239">DNA-directed DNA polymerase</keyword>
<name>A0A6P1YLM8_9HYPH</name>
<keyword evidence="6" id="KW-0548">Nucleotidyltransferase</keyword>
<dbReference type="KEGG" id="apra:G3A50_02315"/>
<keyword evidence="4" id="KW-0963">Cytoplasm</keyword>
<dbReference type="GO" id="GO:0006271">
    <property type="term" value="P:DNA strand elongation involved in DNA replication"/>
    <property type="evidence" value="ECO:0007669"/>
    <property type="project" value="TreeGrafter"/>
</dbReference>
<keyword evidence="14" id="KW-1185">Reference proteome</keyword>
<dbReference type="RefSeq" id="WP_163073731.1">
    <property type="nucleotide sequence ID" value="NZ_CP048630.1"/>
</dbReference>
<keyword evidence="9" id="KW-0238">DNA-binding</keyword>
<dbReference type="GO" id="GO:0003887">
    <property type="term" value="F:DNA-directed DNA polymerase activity"/>
    <property type="evidence" value="ECO:0007669"/>
    <property type="project" value="UniProtKB-KW"/>
</dbReference>
<dbReference type="PANTHER" id="PTHR30478:SF0">
    <property type="entry name" value="BETA SLIDING CLAMP"/>
    <property type="match status" value="1"/>
</dbReference>
<keyword evidence="7" id="KW-0235">DNA replication</keyword>
<dbReference type="GO" id="GO:0009360">
    <property type="term" value="C:DNA polymerase III complex"/>
    <property type="evidence" value="ECO:0007669"/>
    <property type="project" value="InterPro"/>
</dbReference>
<keyword evidence="5" id="KW-0808">Transferase</keyword>
<dbReference type="Gene3D" id="3.70.10.10">
    <property type="match status" value="1"/>
</dbReference>
<evidence type="ECO:0000256" key="10">
    <source>
        <dbReference type="ARBA" id="ARBA00030988"/>
    </source>
</evidence>
<dbReference type="SUPFAM" id="SSF55979">
    <property type="entry name" value="DNA clamp"/>
    <property type="match status" value="2"/>
</dbReference>
<evidence type="ECO:0000256" key="3">
    <source>
        <dbReference type="ARBA" id="ARBA00021035"/>
    </source>
</evidence>
<dbReference type="GO" id="GO:0003677">
    <property type="term" value="F:DNA binding"/>
    <property type="evidence" value="ECO:0007669"/>
    <property type="project" value="UniProtKB-KW"/>
</dbReference>
<evidence type="ECO:0000256" key="5">
    <source>
        <dbReference type="ARBA" id="ARBA00022679"/>
    </source>
</evidence>
<dbReference type="SMART" id="SM00480">
    <property type="entry name" value="POL3Bc"/>
    <property type="match status" value="1"/>
</dbReference>
<gene>
    <name evidence="13" type="ORF">G3A50_02315</name>
</gene>
<evidence type="ECO:0000256" key="6">
    <source>
        <dbReference type="ARBA" id="ARBA00022695"/>
    </source>
</evidence>
<dbReference type="InterPro" id="IPR046938">
    <property type="entry name" value="DNA_clamp_sf"/>
</dbReference>
<dbReference type="GO" id="GO:0005737">
    <property type="term" value="C:cytoplasm"/>
    <property type="evidence" value="ECO:0007669"/>
    <property type="project" value="UniProtKB-SubCell"/>
</dbReference>
<reference evidence="13 14" key="1">
    <citation type="submission" date="2020-02" db="EMBL/GenBank/DDBJ databases">
        <authorList>
            <person name="Li G."/>
        </authorList>
    </citation>
    <scope>NUCLEOTIDE SEQUENCE [LARGE SCALE GENOMIC DNA]</scope>
    <source>
        <strain evidence="13 14">DSM 102029</strain>
    </source>
</reference>
<evidence type="ECO:0000256" key="8">
    <source>
        <dbReference type="ARBA" id="ARBA00022932"/>
    </source>
</evidence>
<dbReference type="InterPro" id="IPR022634">
    <property type="entry name" value="DNA_polIII_beta_N"/>
</dbReference>
<dbReference type="PANTHER" id="PTHR30478">
    <property type="entry name" value="DNA POLYMERASE III SUBUNIT BETA"/>
    <property type="match status" value="1"/>
</dbReference>
<evidence type="ECO:0000256" key="4">
    <source>
        <dbReference type="ARBA" id="ARBA00022490"/>
    </source>
</evidence>
<comment type="subcellular location">
    <subcellularLocation>
        <location evidence="1">Cytoplasm</location>
    </subcellularLocation>
</comment>
<dbReference type="Proteomes" id="UP000464751">
    <property type="component" value="Chromosome"/>
</dbReference>
<dbReference type="AlphaFoldDB" id="A0A6P1YLM8"/>
<comment type="similarity">
    <text evidence="2">Belongs to the beta sliding clamp family.</text>
</comment>